<evidence type="ECO:0000313" key="3">
    <source>
        <dbReference type="EMBL" id="MFC4106877.1"/>
    </source>
</evidence>
<dbReference type="Proteomes" id="UP001595868">
    <property type="component" value="Unassembled WGS sequence"/>
</dbReference>
<dbReference type="InterPro" id="IPR002711">
    <property type="entry name" value="HNH"/>
</dbReference>
<gene>
    <name evidence="3" type="ORF">ACFOX0_13190</name>
</gene>
<dbReference type="InterPro" id="IPR003870">
    <property type="entry name" value="DUF222"/>
</dbReference>
<dbReference type="Pfam" id="PF01844">
    <property type="entry name" value="HNH"/>
    <property type="match status" value="1"/>
</dbReference>
<accession>A0ABV8KLS8</accession>
<evidence type="ECO:0000259" key="2">
    <source>
        <dbReference type="SMART" id="SM00507"/>
    </source>
</evidence>
<dbReference type="InterPro" id="IPR003615">
    <property type="entry name" value="HNH_nuc"/>
</dbReference>
<evidence type="ECO:0000256" key="1">
    <source>
        <dbReference type="ARBA" id="ARBA00023450"/>
    </source>
</evidence>
<comment type="similarity">
    <text evidence="1">Belongs to the Rv1128c/1148c/1588c/1702c/1945/3466 family.</text>
</comment>
<protein>
    <submittedName>
        <fullName evidence="3">DUF222 domain-containing protein</fullName>
    </submittedName>
</protein>
<dbReference type="RefSeq" id="WP_377545460.1">
    <property type="nucleotide sequence ID" value="NZ_JBHSBN010000007.1"/>
</dbReference>
<evidence type="ECO:0000313" key="4">
    <source>
        <dbReference type="Proteomes" id="UP001595868"/>
    </source>
</evidence>
<name>A0ABV8KLS8_9ACTN</name>
<keyword evidence="4" id="KW-1185">Reference proteome</keyword>
<reference evidence="4" key="1">
    <citation type="journal article" date="2019" name="Int. J. Syst. Evol. Microbiol.">
        <title>The Global Catalogue of Microorganisms (GCM) 10K type strain sequencing project: providing services to taxonomists for standard genome sequencing and annotation.</title>
        <authorList>
            <consortium name="The Broad Institute Genomics Platform"/>
            <consortium name="The Broad Institute Genome Sequencing Center for Infectious Disease"/>
            <person name="Wu L."/>
            <person name="Ma J."/>
        </authorList>
    </citation>
    <scope>NUCLEOTIDE SEQUENCE [LARGE SCALE GENOMIC DNA]</scope>
    <source>
        <strain evidence="4">2902at01</strain>
    </source>
</reference>
<dbReference type="SMART" id="SM00507">
    <property type="entry name" value="HNHc"/>
    <property type="match status" value="1"/>
</dbReference>
<dbReference type="EMBL" id="JBHSBN010000007">
    <property type="protein sequence ID" value="MFC4106877.1"/>
    <property type="molecule type" value="Genomic_DNA"/>
</dbReference>
<comment type="caution">
    <text evidence="3">The sequence shown here is derived from an EMBL/GenBank/DDBJ whole genome shotgun (WGS) entry which is preliminary data.</text>
</comment>
<dbReference type="CDD" id="cd00085">
    <property type="entry name" value="HNHc"/>
    <property type="match status" value="1"/>
</dbReference>
<dbReference type="Pfam" id="PF02720">
    <property type="entry name" value="DUF222"/>
    <property type="match status" value="1"/>
</dbReference>
<organism evidence="3 4">
    <name type="scientific">Micromonospora zhanjiangensis</name>
    <dbReference type="NCBI Taxonomy" id="1522057"/>
    <lineage>
        <taxon>Bacteria</taxon>
        <taxon>Bacillati</taxon>
        <taxon>Actinomycetota</taxon>
        <taxon>Actinomycetes</taxon>
        <taxon>Micromonosporales</taxon>
        <taxon>Micromonosporaceae</taxon>
        <taxon>Micromonospora</taxon>
    </lineage>
</organism>
<proteinExistence type="inferred from homology"/>
<feature type="domain" description="HNH nuclease" evidence="2">
    <location>
        <begin position="324"/>
        <end position="376"/>
    </location>
</feature>
<sequence length="416" mass="43991">MDVLARAGEAISSCADTSVWALSEEDLLAALDAVHVLEQRLVAVKLALVREVDGRAVAGGHGASSTAVWLRDRLRVGAGAARRTVGLAAALDVGPAVVAQALARGVVGVEQARVITDVTAALPASAGVEVVDKAAQVLVDAAVDFEPGALRRLGERVLFHVAPQIAEQAELAALTAAEARAHDRRHVTLSSPGSDGQVRLTGRLDAESAAVVRAALDPISGPSGVGDDRSPGQRRADALADVCRLALHTGALPDNGGDRPQVVVTVDLDTLRERVGTATLDGGERLTPETVRRVACDAQVLPAVLDGAGQVLDLGRQRRLFTGPLRRALVLRDGGCAFPGCDRPPRWSDGHHIVHWADGGQTCLTNAVLLCRYHHRVVHHDGWQVRLAADGLPEFLPPAWLDPTGQPRRNHYHRRC</sequence>